<name>A0A8R2H6R1_ACYPI</name>
<organism evidence="1 2">
    <name type="scientific">Acyrthosiphon pisum</name>
    <name type="common">Pea aphid</name>
    <dbReference type="NCBI Taxonomy" id="7029"/>
    <lineage>
        <taxon>Eukaryota</taxon>
        <taxon>Metazoa</taxon>
        <taxon>Ecdysozoa</taxon>
        <taxon>Arthropoda</taxon>
        <taxon>Hexapoda</taxon>
        <taxon>Insecta</taxon>
        <taxon>Pterygota</taxon>
        <taxon>Neoptera</taxon>
        <taxon>Paraneoptera</taxon>
        <taxon>Hemiptera</taxon>
        <taxon>Sternorrhyncha</taxon>
        <taxon>Aphidomorpha</taxon>
        <taxon>Aphidoidea</taxon>
        <taxon>Aphididae</taxon>
        <taxon>Macrosiphini</taxon>
        <taxon>Acyrthosiphon</taxon>
    </lineage>
</organism>
<reference evidence="2" key="1">
    <citation type="submission" date="2010-06" db="EMBL/GenBank/DDBJ databases">
        <authorList>
            <person name="Jiang H."/>
            <person name="Abraham K."/>
            <person name="Ali S."/>
            <person name="Alsbrooks S.L."/>
            <person name="Anim B.N."/>
            <person name="Anosike U.S."/>
            <person name="Attaway T."/>
            <person name="Bandaranaike D.P."/>
            <person name="Battles P.K."/>
            <person name="Bell S.N."/>
            <person name="Bell A.V."/>
            <person name="Beltran B."/>
            <person name="Bickham C."/>
            <person name="Bustamante Y."/>
            <person name="Caleb T."/>
            <person name="Canada A."/>
            <person name="Cardenas V."/>
            <person name="Carter K."/>
            <person name="Chacko J."/>
            <person name="Chandrabose M.N."/>
            <person name="Chavez D."/>
            <person name="Chavez A."/>
            <person name="Chen L."/>
            <person name="Chu H.-S."/>
            <person name="Claassen K.J."/>
            <person name="Cockrell R."/>
            <person name="Collins M."/>
            <person name="Cooper J.A."/>
            <person name="Cree A."/>
            <person name="Curry S.M."/>
            <person name="Da Y."/>
            <person name="Dao M.D."/>
            <person name="Das B."/>
            <person name="Davila M.-L."/>
            <person name="Davy-Carroll L."/>
            <person name="Denson S."/>
            <person name="Dinh H."/>
            <person name="Ebong V.E."/>
            <person name="Edwards J.R."/>
            <person name="Egan A."/>
            <person name="El-Daye J."/>
            <person name="Escobedo L."/>
            <person name="Fernandez S."/>
            <person name="Fernando P.R."/>
            <person name="Flagg N."/>
            <person name="Forbes L.D."/>
            <person name="Fowler R.G."/>
            <person name="Fu Q."/>
            <person name="Gabisi R.A."/>
            <person name="Ganer J."/>
            <person name="Garbino Pronczuk A."/>
            <person name="Garcia R.M."/>
            <person name="Garner T."/>
            <person name="Garrett T.E."/>
            <person name="Gonzalez D.A."/>
            <person name="Hamid H."/>
            <person name="Hawkins E.S."/>
            <person name="Hirani K."/>
            <person name="Hogues M.E."/>
            <person name="Hollins B."/>
            <person name="Hsiao C.-H."/>
            <person name="Jabil R."/>
            <person name="James M.L."/>
            <person name="Jhangiani S.N."/>
            <person name="Johnson B."/>
            <person name="Johnson Q."/>
            <person name="Joshi V."/>
            <person name="Kalu J.B."/>
            <person name="Kam C."/>
            <person name="Kashfia A."/>
            <person name="Keebler J."/>
            <person name="Kisamo H."/>
            <person name="Kovar C.L."/>
            <person name="Lago L.A."/>
            <person name="Lai C.-Y."/>
            <person name="Laidlaw J."/>
            <person name="Lara F."/>
            <person name="Le T.-K."/>
            <person name="Lee S.L."/>
            <person name="Legall F.H."/>
            <person name="Lemon S.J."/>
            <person name="Lewis L.R."/>
            <person name="Li B."/>
            <person name="Liu Y."/>
            <person name="Liu Y.-S."/>
            <person name="Lopez J."/>
            <person name="Lozado R.J."/>
            <person name="Lu J."/>
            <person name="Madu R.C."/>
            <person name="Maheshwari M."/>
            <person name="Maheshwari R."/>
            <person name="Malloy K."/>
            <person name="Martinez E."/>
            <person name="Mathew T."/>
            <person name="Mercado I.C."/>
            <person name="Mercado C."/>
            <person name="Meyer B."/>
            <person name="Montgomery K."/>
            <person name="Morgan M.B."/>
            <person name="Munidasa M."/>
            <person name="Nazareth L.V."/>
            <person name="Nelson J."/>
            <person name="Ng B.M."/>
            <person name="Nguyen N.B."/>
            <person name="Nguyen P.Q."/>
            <person name="Nguyen T."/>
            <person name="Obregon M."/>
            <person name="Okwuonu G.O."/>
            <person name="Onwere C.G."/>
            <person name="Orozco G."/>
            <person name="Parra A."/>
            <person name="Patel S."/>
            <person name="Patil S."/>
            <person name="Perez A."/>
            <person name="Perez Y."/>
            <person name="Pham C."/>
            <person name="Primus E.L."/>
            <person name="Pu L.-L."/>
            <person name="Puazo M."/>
            <person name="Qin X."/>
            <person name="Quiroz J.B."/>
            <person name="Reese J."/>
            <person name="Richards S."/>
            <person name="Rives C.M."/>
            <person name="Robberts R."/>
            <person name="Ruiz S.J."/>
            <person name="Ruiz M.J."/>
            <person name="Santibanez J."/>
            <person name="Schneider B.W."/>
            <person name="Sisson I."/>
            <person name="Smith M."/>
            <person name="Sodergren E."/>
            <person name="Song X.-Z."/>
            <person name="Song B.B."/>
            <person name="Summersgill H."/>
            <person name="Thelus R."/>
            <person name="Thornton R.D."/>
            <person name="Trejos Z.Y."/>
            <person name="Usmani K."/>
            <person name="Vattathil S."/>
            <person name="Villasana D."/>
            <person name="Walker D.L."/>
            <person name="Wang S."/>
            <person name="Wang K."/>
            <person name="White C.S."/>
            <person name="Williams A.C."/>
            <person name="Williamson J."/>
            <person name="Wilson K."/>
            <person name="Woghiren I.O."/>
            <person name="Woodworth J.R."/>
            <person name="Worley K.C."/>
            <person name="Wright R.A."/>
            <person name="Wu W."/>
            <person name="Young L."/>
            <person name="Zhang L."/>
            <person name="Zhang J."/>
            <person name="Zhu Y."/>
            <person name="Muzny D.M."/>
            <person name="Weinstock G."/>
            <person name="Gibbs R.A."/>
        </authorList>
    </citation>
    <scope>NUCLEOTIDE SEQUENCE [LARGE SCALE GENOMIC DNA]</scope>
    <source>
        <strain evidence="2">LSR1</strain>
    </source>
</reference>
<dbReference type="EnsemblMetazoa" id="XM_016802938.2">
    <property type="protein sequence ID" value="XP_016658427.1"/>
    <property type="gene ID" value="LOC100572118"/>
</dbReference>
<accession>A0A8R2H6R1</accession>
<dbReference type="GeneID" id="100572118"/>
<keyword evidence="2" id="KW-1185">Reference proteome</keyword>
<protein>
    <recommendedName>
        <fullName evidence="3">C2H2-type domain-containing protein</fullName>
    </recommendedName>
</protein>
<dbReference type="OrthoDB" id="6616896at2759"/>
<evidence type="ECO:0000313" key="1">
    <source>
        <dbReference type="EnsemblMetazoa" id="XP_016658427.1"/>
    </source>
</evidence>
<evidence type="ECO:0008006" key="3">
    <source>
        <dbReference type="Google" id="ProtNLM"/>
    </source>
</evidence>
<sequence length="262" mass="28263">MARTRACRVKFPAAAGDSSLRPCAQIIVRTTVTAAAVSAPITTSRARMTGPPLTCELCGHLSINRSKYDRHVSAAHPEALAATCGVCHTYLGDVSSLIDHVQRRARPRDLSRSVRGRADLRTVDPIRRVAPAEYTCTVCGSVRHNRFMYVHRRCTASPMTFSRTTRSLHGRASQLCAAVRAPTAQCPMHPRLCAAVRAPTAAVARCTTTMCSSPVHPQPQWPDSTTTMCSSPVHPQPQWSGASTAMCSSPVHPQLCSTPVNP</sequence>
<dbReference type="KEGG" id="api:100572118"/>
<proteinExistence type="predicted"/>
<dbReference type="RefSeq" id="XP_016658427.1">
    <property type="nucleotide sequence ID" value="XM_016802938.1"/>
</dbReference>
<evidence type="ECO:0000313" key="2">
    <source>
        <dbReference type="Proteomes" id="UP000007819"/>
    </source>
</evidence>
<dbReference type="Proteomes" id="UP000007819">
    <property type="component" value="Chromosome A1"/>
</dbReference>
<dbReference type="AlphaFoldDB" id="A0A8R2H6R1"/>
<reference evidence="1" key="2">
    <citation type="submission" date="2022-06" db="UniProtKB">
        <authorList>
            <consortium name="EnsemblMetazoa"/>
        </authorList>
    </citation>
    <scope>IDENTIFICATION</scope>
</reference>